<dbReference type="PANTHER" id="PTHR11017">
    <property type="entry name" value="LEUCINE-RICH REPEAT-CONTAINING PROTEIN"/>
    <property type="match status" value="1"/>
</dbReference>
<gene>
    <name evidence="10" type="ORF">MtrunA17_Chr4g0041931</name>
</gene>
<feature type="compositionally biased region" description="Low complexity" evidence="8">
    <location>
        <begin position="713"/>
        <end position="722"/>
    </location>
</feature>
<dbReference type="Proteomes" id="UP000265566">
    <property type="component" value="Chromosome 4"/>
</dbReference>
<keyword evidence="2" id="KW-0433">Leucine-rich repeat</keyword>
<dbReference type="PROSITE" id="PS50104">
    <property type="entry name" value="TIR"/>
    <property type="match status" value="1"/>
</dbReference>
<dbReference type="SMART" id="SM00255">
    <property type="entry name" value="TIR"/>
    <property type="match status" value="1"/>
</dbReference>
<evidence type="ECO:0000256" key="7">
    <source>
        <dbReference type="ARBA" id="ARBA00047304"/>
    </source>
</evidence>
<dbReference type="Pfam" id="PF00931">
    <property type="entry name" value="NB-ARC"/>
    <property type="match status" value="1"/>
</dbReference>
<organism evidence="10 11">
    <name type="scientific">Medicago truncatula</name>
    <name type="common">Barrel medic</name>
    <name type="synonym">Medicago tribuloides</name>
    <dbReference type="NCBI Taxonomy" id="3880"/>
    <lineage>
        <taxon>Eukaryota</taxon>
        <taxon>Viridiplantae</taxon>
        <taxon>Streptophyta</taxon>
        <taxon>Embryophyta</taxon>
        <taxon>Tracheophyta</taxon>
        <taxon>Spermatophyta</taxon>
        <taxon>Magnoliopsida</taxon>
        <taxon>eudicotyledons</taxon>
        <taxon>Gunneridae</taxon>
        <taxon>Pentapetalae</taxon>
        <taxon>rosids</taxon>
        <taxon>fabids</taxon>
        <taxon>Fabales</taxon>
        <taxon>Fabaceae</taxon>
        <taxon>Papilionoideae</taxon>
        <taxon>50 kb inversion clade</taxon>
        <taxon>NPAAA clade</taxon>
        <taxon>Hologalegina</taxon>
        <taxon>IRL clade</taxon>
        <taxon>Trifolieae</taxon>
        <taxon>Medicago</taxon>
    </lineage>
</organism>
<keyword evidence="6" id="KW-0520">NAD</keyword>
<dbReference type="AlphaFoldDB" id="A0A396I8I2"/>
<dbReference type="Gene3D" id="3.40.50.10140">
    <property type="entry name" value="Toll/interleukin-1 receptor homology (TIR) domain"/>
    <property type="match status" value="1"/>
</dbReference>
<sequence>MASSNNPSSLALVTLPKKKKNFYDVFVSFRGEDTRNNFTDFLFDALEEKGVFAFRDDTNLQKGESIAPELFHAIEGSQVFVVVLSKNYAFSTWCLKELEYILCCVQASKKYVLPVFYDVDPSLVRKQTGIYSEAFVQHGHRFKQDSQMVLRWRAALTQVADLSGWDLRDKRQSLEIKKIVQRIITILDSKLSSSASNDLVGMDSPRQELEKLLLLDSVDDVHVVGICGMGGIGKTTLGMVLYDRISHQFGACCFIDDVSKMFRLHDGPLDVQKQILHQTLGENHNQICNLSTASNLIRRRLCRQRVLMIFDNVDKVEQLEKIGVCREWLGEGSKIIIISRDEHILKNYGVDEVYKVPLLDWTNSLQLLCRKAFKLDHILNSYEGLVNGILHYANGLPLAIKVLGSFLFGRDISEWRSALARLKESPEKDVMDVLRLSFDGLKEQEKEIFLHIACFFNQVWGKYLKNVLNCCGFHADIGLRVLIDKSLISIDADGFIHMHGLLEELGREIVQENSSKEQRNWRRIWFVKQVNDVMLEKMEKNVEAIVLNHENDGEDDAKMVTIVEHLSKMRHLRLLIVRCPVNTSGNLSCFSKELRYVEWSEYPFKYLPSSFDSNQLVELILEYSSIEQLWKGKKHLPKLRNLNLSHSKNLIKMPHFGEFPNLERLDLEGCIKLVQLDPSLSLLTKLVYLNLKDCKCIIGLLSNNPRPLNIRASHSSSTTPSSLKRNMLPKHSSLQTPTTHTNLFSSLHSLCELNLSFCNLLQIPNAIGCLYWLEALNLGGNNFVTVPSLRELSKLVYLSLEHCKLLKSLPVLPSPTAIEHDLYKNNLPAFGTRWPIGLFIFNCPKLGETERWSSMTFSWMIQFIQANRQFSHDSSDRVQIVTPGSEMPSWFNNQSKGNLIRIDSSPIMHDNNNNIVGCVCCVVFSMTPRSHPTMRRSSPSRQTYLGLEFTDTHGRVIEKSNTGIQVTLNDRLITAKSNHIWLTYFPLDLSSDLLNRTLWVDTSRYENDLKIEVKNCGYRWVYKQDLQEFNLTKMNHRNSLGGKLKSLAIEGEAQ</sequence>
<dbReference type="SUPFAM" id="SSF52058">
    <property type="entry name" value="L domain-like"/>
    <property type="match status" value="1"/>
</dbReference>
<comment type="catalytic activity">
    <reaction evidence="7">
        <text>NAD(+) + H2O = ADP-D-ribose + nicotinamide + H(+)</text>
        <dbReference type="Rhea" id="RHEA:16301"/>
        <dbReference type="ChEBI" id="CHEBI:15377"/>
        <dbReference type="ChEBI" id="CHEBI:15378"/>
        <dbReference type="ChEBI" id="CHEBI:17154"/>
        <dbReference type="ChEBI" id="CHEBI:57540"/>
        <dbReference type="ChEBI" id="CHEBI:57967"/>
        <dbReference type="EC" id="3.2.2.6"/>
    </reaction>
    <physiologicalReaction direction="left-to-right" evidence="7">
        <dbReference type="Rhea" id="RHEA:16302"/>
    </physiologicalReaction>
</comment>
<dbReference type="GO" id="GO:0043531">
    <property type="term" value="F:ADP binding"/>
    <property type="evidence" value="ECO:0007669"/>
    <property type="project" value="InterPro"/>
</dbReference>
<dbReference type="Pfam" id="PF20160">
    <property type="entry name" value="C-JID"/>
    <property type="match status" value="1"/>
</dbReference>
<dbReference type="Gene3D" id="1.10.8.430">
    <property type="entry name" value="Helical domain of apoptotic protease-activating factors"/>
    <property type="match status" value="1"/>
</dbReference>
<dbReference type="InterPro" id="IPR035897">
    <property type="entry name" value="Toll_tir_struct_dom_sf"/>
</dbReference>
<dbReference type="InterPro" id="IPR032675">
    <property type="entry name" value="LRR_dom_sf"/>
</dbReference>
<keyword evidence="3" id="KW-0677">Repeat</keyword>
<dbReference type="InterPro" id="IPR045344">
    <property type="entry name" value="C-JID"/>
</dbReference>
<dbReference type="GO" id="GO:0007165">
    <property type="term" value="P:signal transduction"/>
    <property type="evidence" value="ECO:0007669"/>
    <property type="project" value="InterPro"/>
</dbReference>
<dbReference type="GO" id="GO:0061809">
    <property type="term" value="F:NAD+ nucleosidase activity, cyclic ADP-ribose generating"/>
    <property type="evidence" value="ECO:0007669"/>
    <property type="project" value="UniProtKB-EC"/>
</dbReference>
<dbReference type="InterPro" id="IPR000157">
    <property type="entry name" value="TIR_dom"/>
</dbReference>
<evidence type="ECO:0000256" key="4">
    <source>
        <dbReference type="ARBA" id="ARBA00022801"/>
    </source>
</evidence>
<dbReference type="InterPro" id="IPR058192">
    <property type="entry name" value="WHD_ROQ1-like"/>
</dbReference>
<dbReference type="PANTHER" id="PTHR11017:SF259">
    <property type="entry name" value="ADP-RIBOSYL CYCLASE_CYCLIC ADP-RIBOSE HYDROLASE"/>
    <property type="match status" value="1"/>
</dbReference>
<evidence type="ECO:0000256" key="5">
    <source>
        <dbReference type="ARBA" id="ARBA00022821"/>
    </source>
</evidence>
<proteinExistence type="predicted"/>
<keyword evidence="5" id="KW-0611">Plant defense</keyword>
<reference evidence="11" key="1">
    <citation type="journal article" date="2018" name="Nat. Plants">
        <title>Whole-genome landscape of Medicago truncatula symbiotic genes.</title>
        <authorList>
            <person name="Pecrix Y."/>
            <person name="Staton S.E."/>
            <person name="Sallet E."/>
            <person name="Lelandais-Briere C."/>
            <person name="Moreau S."/>
            <person name="Carrere S."/>
            <person name="Blein T."/>
            <person name="Jardinaud M.F."/>
            <person name="Latrasse D."/>
            <person name="Zouine M."/>
            <person name="Zahm M."/>
            <person name="Kreplak J."/>
            <person name="Mayjonade B."/>
            <person name="Satge C."/>
            <person name="Perez M."/>
            <person name="Cauet S."/>
            <person name="Marande W."/>
            <person name="Chantry-Darmon C."/>
            <person name="Lopez-Roques C."/>
            <person name="Bouchez O."/>
            <person name="Berard A."/>
            <person name="Debelle F."/>
            <person name="Munos S."/>
            <person name="Bendahmane A."/>
            <person name="Berges H."/>
            <person name="Niebel A."/>
            <person name="Buitink J."/>
            <person name="Frugier F."/>
            <person name="Benhamed M."/>
            <person name="Crespi M."/>
            <person name="Gouzy J."/>
            <person name="Gamas P."/>
        </authorList>
    </citation>
    <scope>NUCLEOTIDE SEQUENCE [LARGE SCALE GENOMIC DNA]</scope>
    <source>
        <strain evidence="11">cv. Jemalong A17</strain>
    </source>
</reference>
<dbReference type="Pfam" id="PF23282">
    <property type="entry name" value="WHD_ROQ1"/>
    <property type="match status" value="1"/>
</dbReference>
<evidence type="ECO:0000256" key="8">
    <source>
        <dbReference type="SAM" id="MobiDB-lite"/>
    </source>
</evidence>
<evidence type="ECO:0000256" key="2">
    <source>
        <dbReference type="ARBA" id="ARBA00022614"/>
    </source>
</evidence>
<feature type="domain" description="TIR" evidence="9">
    <location>
        <begin position="21"/>
        <end position="187"/>
    </location>
</feature>
<feature type="region of interest" description="Disordered" evidence="8">
    <location>
        <begin position="711"/>
        <end position="732"/>
    </location>
</feature>
<evidence type="ECO:0000256" key="3">
    <source>
        <dbReference type="ARBA" id="ARBA00022737"/>
    </source>
</evidence>
<dbReference type="Pfam" id="PF01582">
    <property type="entry name" value="TIR"/>
    <property type="match status" value="1"/>
</dbReference>
<dbReference type="Gramene" id="rna24443">
    <property type="protein sequence ID" value="RHN61929.1"/>
    <property type="gene ID" value="gene24443"/>
</dbReference>
<accession>A0A396I8I2</accession>
<dbReference type="SUPFAM" id="SSF52540">
    <property type="entry name" value="P-loop containing nucleoside triphosphate hydrolases"/>
    <property type="match status" value="1"/>
</dbReference>
<dbReference type="SUPFAM" id="SSF46785">
    <property type="entry name" value="Winged helix' DNA-binding domain"/>
    <property type="match status" value="1"/>
</dbReference>
<dbReference type="Gene3D" id="3.80.10.10">
    <property type="entry name" value="Ribonuclease Inhibitor"/>
    <property type="match status" value="2"/>
</dbReference>
<dbReference type="InterPro" id="IPR011713">
    <property type="entry name" value="Leu-rich_rpt_3"/>
</dbReference>
<dbReference type="Gene3D" id="3.40.50.300">
    <property type="entry name" value="P-loop containing nucleotide triphosphate hydrolases"/>
    <property type="match status" value="1"/>
</dbReference>
<evidence type="ECO:0000256" key="1">
    <source>
        <dbReference type="ARBA" id="ARBA00011982"/>
    </source>
</evidence>
<dbReference type="EC" id="3.2.2.6" evidence="1"/>
<dbReference type="EMBL" id="PSQE01000004">
    <property type="protein sequence ID" value="RHN61929.1"/>
    <property type="molecule type" value="Genomic_DNA"/>
</dbReference>
<evidence type="ECO:0000313" key="11">
    <source>
        <dbReference type="Proteomes" id="UP000265566"/>
    </source>
</evidence>
<dbReference type="PRINTS" id="PR00364">
    <property type="entry name" value="DISEASERSIST"/>
</dbReference>
<dbReference type="InterPro" id="IPR042197">
    <property type="entry name" value="Apaf_helical"/>
</dbReference>
<dbReference type="GO" id="GO:0006952">
    <property type="term" value="P:defense response"/>
    <property type="evidence" value="ECO:0007669"/>
    <property type="project" value="UniProtKB-KW"/>
</dbReference>
<dbReference type="InterPro" id="IPR002182">
    <property type="entry name" value="NB-ARC"/>
</dbReference>
<dbReference type="Pfam" id="PF07725">
    <property type="entry name" value="LRR_3"/>
    <property type="match status" value="1"/>
</dbReference>
<dbReference type="GO" id="GO:0003677">
    <property type="term" value="F:DNA binding"/>
    <property type="evidence" value="ECO:0007669"/>
    <property type="project" value="UniProtKB-KW"/>
</dbReference>
<keyword evidence="10" id="KW-0238">DNA-binding</keyword>
<evidence type="ECO:0000256" key="6">
    <source>
        <dbReference type="ARBA" id="ARBA00023027"/>
    </source>
</evidence>
<evidence type="ECO:0000313" key="10">
    <source>
        <dbReference type="EMBL" id="RHN61929.1"/>
    </source>
</evidence>
<keyword evidence="4" id="KW-0378">Hydrolase</keyword>
<evidence type="ECO:0000259" key="9">
    <source>
        <dbReference type="PROSITE" id="PS50104"/>
    </source>
</evidence>
<protein>
    <recommendedName>
        <fullName evidence="1">ADP-ribosyl cyclase/cyclic ADP-ribose hydrolase</fullName>
        <ecNumber evidence="1">3.2.2.6</ecNumber>
    </recommendedName>
</protein>
<comment type="caution">
    <text evidence="10">The sequence shown here is derived from an EMBL/GenBank/DDBJ whole genome shotgun (WGS) entry which is preliminary data.</text>
</comment>
<dbReference type="InterPro" id="IPR036390">
    <property type="entry name" value="WH_DNA-bd_sf"/>
</dbReference>
<dbReference type="FunFam" id="3.40.50.10140:FF:000007">
    <property type="entry name" value="Disease resistance protein (TIR-NBS-LRR class)"/>
    <property type="match status" value="1"/>
</dbReference>
<dbReference type="SUPFAM" id="SSF52200">
    <property type="entry name" value="Toll/Interleukin receptor TIR domain"/>
    <property type="match status" value="1"/>
</dbReference>
<dbReference type="InterPro" id="IPR044974">
    <property type="entry name" value="Disease_R_plants"/>
</dbReference>
<name>A0A396I8I2_MEDTR</name>
<dbReference type="InterPro" id="IPR027417">
    <property type="entry name" value="P-loop_NTPase"/>
</dbReference>
<dbReference type="OrthoDB" id="10037120at2759"/>